<dbReference type="InterPro" id="IPR028098">
    <property type="entry name" value="Glyco_trans_4-like_N"/>
</dbReference>
<proteinExistence type="predicted"/>
<dbReference type="SUPFAM" id="SSF53756">
    <property type="entry name" value="UDP-Glycosyltransferase/glycogen phosphorylase"/>
    <property type="match status" value="1"/>
</dbReference>
<dbReference type="RefSeq" id="WP_089837689.1">
    <property type="nucleotide sequence ID" value="NZ_FOZL01000001.1"/>
</dbReference>
<dbReference type="Gene3D" id="3.40.50.2000">
    <property type="entry name" value="Glycogen Phosphorylase B"/>
    <property type="match status" value="2"/>
</dbReference>
<dbReference type="Proteomes" id="UP000199024">
    <property type="component" value="Unassembled WGS sequence"/>
</dbReference>
<keyword evidence="3" id="KW-0808">Transferase</keyword>
<evidence type="ECO:0000259" key="1">
    <source>
        <dbReference type="Pfam" id="PF00534"/>
    </source>
</evidence>
<feature type="domain" description="Glycosyltransferase subfamily 4-like N-terminal" evidence="2">
    <location>
        <begin position="20"/>
        <end position="185"/>
    </location>
</feature>
<dbReference type="PANTHER" id="PTHR12526">
    <property type="entry name" value="GLYCOSYLTRANSFERASE"/>
    <property type="match status" value="1"/>
</dbReference>
<dbReference type="Pfam" id="PF13439">
    <property type="entry name" value="Glyco_transf_4"/>
    <property type="match status" value="1"/>
</dbReference>
<dbReference type="Pfam" id="PF00534">
    <property type="entry name" value="Glycos_transf_1"/>
    <property type="match status" value="1"/>
</dbReference>
<evidence type="ECO:0000313" key="4">
    <source>
        <dbReference type="Proteomes" id="UP000199024"/>
    </source>
</evidence>
<name>A0A1I6LUM6_9BACT</name>
<accession>A0A1I6LUM6</accession>
<dbReference type="CDD" id="cd03811">
    <property type="entry name" value="GT4_GT28_WabH-like"/>
    <property type="match status" value="1"/>
</dbReference>
<reference evidence="3 4" key="1">
    <citation type="submission" date="2016-10" db="EMBL/GenBank/DDBJ databases">
        <authorList>
            <person name="de Groot N.N."/>
        </authorList>
    </citation>
    <scope>NUCLEOTIDE SEQUENCE [LARGE SCALE GENOMIC DNA]</scope>
    <source>
        <strain evidence="3 4">DSM 21001</strain>
    </source>
</reference>
<evidence type="ECO:0000313" key="3">
    <source>
        <dbReference type="EMBL" id="SFS07135.1"/>
    </source>
</evidence>
<dbReference type="OrthoDB" id="108733at2"/>
<dbReference type="InterPro" id="IPR001296">
    <property type="entry name" value="Glyco_trans_1"/>
</dbReference>
<gene>
    <name evidence="3" type="ORF">SAMN05421771_1296</name>
</gene>
<dbReference type="GO" id="GO:0016757">
    <property type="term" value="F:glycosyltransferase activity"/>
    <property type="evidence" value="ECO:0007669"/>
    <property type="project" value="UniProtKB-ARBA"/>
</dbReference>
<dbReference type="AlphaFoldDB" id="A0A1I6LUM6"/>
<protein>
    <submittedName>
        <fullName evidence="3">Glycosyltransferase involved in cell wall bisynthesis</fullName>
    </submittedName>
</protein>
<organism evidence="3 4">
    <name type="scientific">Granulicella pectinivorans</name>
    <dbReference type="NCBI Taxonomy" id="474950"/>
    <lineage>
        <taxon>Bacteria</taxon>
        <taxon>Pseudomonadati</taxon>
        <taxon>Acidobacteriota</taxon>
        <taxon>Terriglobia</taxon>
        <taxon>Terriglobales</taxon>
        <taxon>Acidobacteriaceae</taxon>
        <taxon>Granulicella</taxon>
    </lineage>
</organism>
<feature type="domain" description="Glycosyl transferase family 1" evidence="1">
    <location>
        <begin position="201"/>
        <end position="343"/>
    </location>
</feature>
<dbReference type="EMBL" id="FOZL01000001">
    <property type="protein sequence ID" value="SFS07135.1"/>
    <property type="molecule type" value="Genomic_DNA"/>
</dbReference>
<evidence type="ECO:0000259" key="2">
    <source>
        <dbReference type="Pfam" id="PF13439"/>
    </source>
</evidence>
<sequence length="372" mass="40407">METTRAPKQIAIYMHTLYNGGVERVMFDLIRGFLDRGIAVDLVLDLLVYSPFEKILPEGVELVKLEAHSPLQRVGKLRDYLATRRPHAMLSATHFANETACVARALARVKTRLLLSEHTTLSSDIANSKPGSLRTTVIRWTTRRIYPMADAIIAVSNGVADDMCKVSGLDRGKVITIYNPIDATRLFAAAAEPLEDDWFAAGAPPVMLAIGRLETQKNFPNLLRAFAMIRAGRKVKLLILGEGSERAHLTALVEELGVADDVRMPGFVANPAAYMARAAVFVMSSNWEGMPVAQMEALTLGTPVVSTDCPSGPAEILANGTYGEMVPMDDPAALAGAVERVFAGARKVIPAAALERFNADAITERYLGLMFP</sequence>
<dbReference type="STRING" id="474950.SAMN05421771_1296"/>
<dbReference type="PANTHER" id="PTHR12526:SF630">
    <property type="entry name" value="GLYCOSYLTRANSFERASE"/>
    <property type="match status" value="1"/>
</dbReference>
<keyword evidence="4" id="KW-1185">Reference proteome</keyword>